<dbReference type="AlphaFoldDB" id="A0A9W6YS99"/>
<dbReference type="InterPro" id="IPR032675">
    <property type="entry name" value="LRR_dom_sf"/>
</dbReference>
<dbReference type="Gene3D" id="3.80.10.10">
    <property type="entry name" value="Ribonuclease Inhibitor"/>
    <property type="match status" value="1"/>
</dbReference>
<dbReference type="EMBL" id="BSXU01000532">
    <property type="protein sequence ID" value="GMG21020.1"/>
    <property type="molecule type" value="Genomic_DNA"/>
</dbReference>
<dbReference type="SUPFAM" id="SSF52047">
    <property type="entry name" value="RNI-like"/>
    <property type="match status" value="1"/>
</dbReference>
<comment type="caution">
    <text evidence="1">The sequence shown here is derived from an EMBL/GenBank/DDBJ whole genome shotgun (WGS) entry which is preliminary data.</text>
</comment>
<sequence>MERKLAHLVSLIGINSVLDNIVANVIERISFDSSIFSCFHYKTFAKFVSTKSIKIDLFSPCSLDTRNPDIFELLEFGCRKWLLQLGTDETIKHPNSLKFVTSLRCKAPLVQNILSLKSYRLTTLEIIIDLTNRADIDMVCVAYDQLRSWCNDKDHGKRRNKLIVSINFTGYFKKETFGLQVAHMVTLMKLHKNANFDFEINPRRPSRPYPFAPCVYPLLAKNLIDKVALQTTGDTAGLKAVSFINGAIGLKNLSLELMESTGETTPVSFTISNPTVSCVHMCSNPGPQFDPCFARMPALKELGLYDCTVTVKCINSLPKSLAKLSLLDVDFCEFTENNYTPNCKWWWTDTTFSIKLPIHLRTLYLNGTPDRICFPRISNIKRLRKLADVSILIHDEENDDDVLVGGPYTFLLF</sequence>
<reference evidence="1" key="1">
    <citation type="submission" date="2023-04" db="EMBL/GenBank/DDBJ databases">
        <title>Ambrosiozyma monospora NBRC 1965.</title>
        <authorList>
            <person name="Ichikawa N."/>
            <person name="Sato H."/>
            <person name="Tonouchi N."/>
        </authorList>
    </citation>
    <scope>NUCLEOTIDE SEQUENCE</scope>
    <source>
        <strain evidence="1">NBRC 1965</strain>
    </source>
</reference>
<dbReference type="Proteomes" id="UP001165063">
    <property type="component" value="Unassembled WGS sequence"/>
</dbReference>
<evidence type="ECO:0000313" key="2">
    <source>
        <dbReference type="Proteomes" id="UP001165063"/>
    </source>
</evidence>
<accession>A0A9W6YS99</accession>
<name>A0A9W6YS99_AMBMO</name>
<evidence type="ECO:0000313" key="1">
    <source>
        <dbReference type="EMBL" id="GMG21020.1"/>
    </source>
</evidence>
<keyword evidence="2" id="KW-1185">Reference proteome</keyword>
<proteinExistence type="predicted"/>
<gene>
    <name evidence="1" type="ORF">Amon01_000166400</name>
</gene>
<organism evidence="1 2">
    <name type="scientific">Ambrosiozyma monospora</name>
    <name type="common">Yeast</name>
    <name type="synonym">Endomycopsis monosporus</name>
    <dbReference type="NCBI Taxonomy" id="43982"/>
    <lineage>
        <taxon>Eukaryota</taxon>
        <taxon>Fungi</taxon>
        <taxon>Dikarya</taxon>
        <taxon>Ascomycota</taxon>
        <taxon>Saccharomycotina</taxon>
        <taxon>Pichiomycetes</taxon>
        <taxon>Pichiales</taxon>
        <taxon>Pichiaceae</taxon>
        <taxon>Ambrosiozyma</taxon>
    </lineage>
</organism>
<protein>
    <submittedName>
        <fullName evidence="1">Unnamed protein product</fullName>
    </submittedName>
</protein>